<evidence type="ECO:0000313" key="1">
    <source>
        <dbReference type="EMBL" id="SLM25938.1"/>
    </source>
</evidence>
<reference evidence="2" key="1">
    <citation type="submission" date="2016-10" db="EMBL/GenBank/DDBJ databases">
        <authorList>
            <person name="Varghese N."/>
        </authorList>
    </citation>
    <scope>NUCLEOTIDE SEQUENCE [LARGE SCALE GENOMIC DNA]</scope>
    <source>
        <strain evidence="2">92MFCol6.1</strain>
    </source>
</reference>
<accession>A0A1W1H309</accession>
<gene>
    <name evidence="1" type="ORF">SAMN04488690_3693</name>
</gene>
<dbReference type="RefSeq" id="WP_080150374.1">
    <property type="nucleotide sequence ID" value="NZ_FWEU01000005.1"/>
</dbReference>
<protein>
    <submittedName>
        <fullName evidence="1">Uncharacterized protein</fullName>
    </submittedName>
</protein>
<dbReference type="Proteomes" id="UP000191133">
    <property type="component" value="Unassembled WGS sequence"/>
</dbReference>
<proteinExistence type="predicted"/>
<dbReference type="AlphaFoldDB" id="A0A1W1H309"/>
<sequence length="378" mass="40487">MARKIIDLDTIQANGKRGETQRPAFTKINDNFADVYAGLEGVQTAVDGLDSRMAGRNRLINGDFRVWQRGTAFSASTGARPIADRWLVNSHATTLSASRDDIAAGGGAAGRLIAGSRHLLKLVVESVAGADSMALVQQRIEDVRTFAGKRVTISFKARATVDNFKVGLEFQQSFGTGGSTARDSIGGGVTLDTMWRWHQLTVDVPGIAGQTLGADSYLQLSLWLDAGANFAGRAFGAGQKSGVVYLAEMQVEEGDTATDFDRRPEALELLLCQRYYEAVDVNRILGITYTANGDSRACIPFKVRKRVAPRITSPSTALNLVGFGSEGSLINFNGGDPGWQSTVDAAVLSSMSNNMQQYGAVVVWSTTSQVLVHADAEL</sequence>
<dbReference type="Gene3D" id="2.60.120.260">
    <property type="entry name" value="Galactose-binding domain-like"/>
    <property type="match status" value="1"/>
</dbReference>
<name>A0A1W1H309_9GAMM</name>
<dbReference type="EMBL" id="FWEU01000005">
    <property type="protein sequence ID" value="SLM25938.1"/>
    <property type="molecule type" value="Genomic_DNA"/>
</dbReference>
<evidence type="ECO:0000313" key="2">
    <source>
        <dbReference type="Proteomes" id="UP000191133"/>
    </source>
</evidence>
<organism evidence="1 2">
    <name type="scientific">Stenotrophomonas indicatrix</name>
    <dbReference type="NCBI Taxonomy" id="2045451"/>
    <lineage>
        <taxon>Bacteria</taxon>
        <taxon>Pseudomonadati</taxon>
        <taxon>Pseudomonadota</taxon>
        <taxon>Gammaproteobacteria</taxon>
        <taxon>Lysobacterales</taxon>
        <taxon>Lysobacteraceae</taxon>
        <taxon>Stenotrophomonas</taxon>
    </lineage>
</organism>